<dbReference type="SUPFAM" id="SSF46785">
    <property type="entry name" value="Winged helix' DNA-binding domain"/>
    <property type="match status" value="1"/>
</dbReference>
<dbReference type="Pfam" id="PF01475">
    <property type="entry name" value="FUR"/>
    <property type="match status" value="1"/>
</dbReference>
<dbReference type="GO" id="GO:0000976">
    <property type="term" value="F:transcription cis-regulatory region binding"/>
    <property type="evidence" value="ECO:0007669"/>
    <property type="project" value="TreeGrafter"/>
</dbReference>
<organism evidence="9 10">
    <name type="scientific">[Clostridium] aminophilum</name>
    <dbReference type="NCBI Taxonomy" id="1526"/>
    <lineage>
        <taxon>Bacteria</taxon>
        <taxon>Bacillati</taxon>
        <taxon>Bacillota</taxon>
        <taxon>Clostridia</taxon>
        <taxon>Lachnospirales</taxon>
        <taxon>Lachnospiraceae</taxon>
    </lineage>
</organism>
<reference evidence="9 10" key="1">
    <citation type="submission" date="2016-10" db="EMBL/GenBank/DDBJ databases">
        <authorList>
            <person name="de Groot N.N."/>
        </authorList>
    </citation>
    <scope>NUCLEOTIDE SEQUENCE [LARGE SCALE GENOMIC DNA]</scope>
    <source>
        <strain evidence="9 10">F</strain>
    </source>
</reference>
<keyword evidence="2" id="KW-0678">Repressor</keyword>
<feature type="binding site" evidence="7">
    <location>
        <position position="93"/>
    </location>
    <ligand>
        <name>Zn(2+)</name>
        <dbReference type="ChEBI" id="CHEBI:29105"/>
    </ligand>
</feature>
<dbReference type="GO" id="GO:0003700">
    <property type="term" value="F:DNA-binding transcription factor activity"/>
    <property type="evidence" value="ECO:0007669"/>
    <property type="project" value="InterPro"/>
</dbReference>
<keyword evidence="6" id="KW-0804">Transcription</keyword>
<evidence type="ECO:0000256" key="2">
    <source>
        <dbReference type="ARBA" id="ARBA00022491"/>
    </source>
</evidence>
<evidence type="ECO:0000256" key="5">
    <source>
        <dbReference type="ARBA" id="ARBA00023125"/>
    </source>
</evidence>
<keyword evidence="7" id="KW-0479">Metal-binding</keyword>
<keyword evidence="4" id="KW-0805">Transcription regulation</keyword>
<dbReference type="AlphaFoldDB" id="A0A1I6J9C2"/>
<comment type="similarity">
    <text evidence="1">Belongs to the Fur family.</text>
</comment>
<dbReference type="InterPro" id="IPR043135">
    <property type="entry name" value="Fur_C"/>
</dbReference>
<feature type="binding site" evidence="7">
    <location>
        <position position="96"/>
    </location>
    <ligand>
        <name>Zn(2+)</name>
        <dbReference type="ChEBI" id="CHEBI:29105"/>
    </ligand>
</feature>
<feature type="binding site" evidence="7">
    <location>
        <position position="133"/>
    </location>
    <ligand>
        <name>Zn(2+)</name>
        <dbReference type="ChEBI" id="CHEBI:29105"/>
    </ligand>
</feature>
<feature type="binding site" evidence="7">
    <location>
        <position position="136"/>
    </location>
    <ligand>
        <name>Zn(2+)</name>
        <dbReference type="ChEBI" id="CHEBI:29105"/>
    </ligand>
</feature>
<name>A0A1I6J9C2_9FIRM</name>
<comment type="cofactor">
    <cofactor evidence="8">
        <name>Mn(2+)</name>
        <dbReference type="ChEBI" id="CHEBI:29035"/>
    </cofactor>
    <cofactor evidence="8">
        <name>Fe(2+)</name>
        <dbReference type="ChEBI" id="CHEBI:29033"/>
    </cofactor>
    <text evidence="8">Binds 1 Mn(2+) or Fe(2+) ion per subunit.</text>
</comment>
<dbReference type="Gene3D" id="1.10.10.10">
    <property type="entry name" value="Winged helix-like DNA-binding domain superfamily/Winged helix DNA-binding domain"/>
    <property type="match status" value="1"/>
</dbReference>
<keyword evidence="3 7" id="KW-0862">Zinc</keyword>
<dbReference type="RefSeq" id="WP_051684628.1">
    <property type="nucleotide sequence ID" value="NZ_FOZC01000006.1"/>
</dbReference>
<keyword evidence="5" id="KW-0238">DNA-binding</keyword>
<dbReference type="GO" id="GO:0008270">
    <property type="term" value="F:zinc ion binding"/>
    <property type="evidence" value="ECO:0007669"/>
    <property type="project" value="TreeGrafter"/>
</dbReference>
<dbReference type="GO" id="GO:1900376">
    <property type="term" value="P:regulation of secondary metabolite biosynthetic process"/>
    <property type="evidence" value="ECO:0007669"/>
    <property type="project" value="TreeGrafter"/>
</dbReference>
<dbReference type="Gene3D" id="3.30.1490.190">
    <property type="match status" value="1"/>
</dbReference>
<accession>A0A1I6J9C2</accession>
<dbReference type="InterPro" id="IPR036388">
    <property type="entry name" value="WH-like_DNA-bd_sf"/>
</dbReference>
<evidence type="ECO:0000256" key="1">
    <source>
        <dbReference type="ARBA" id="ARBA00007957"/>
    </source>
</evidence>
<comment type="cofactor">
    <cofactor evidence="7">
        <name>Zn(2+)</name>
        <dbReference type="ChEBI" id="CHEBI:29105"/>
    </cofactor>
    <text evidence="7">Binds 1 zinc ion per subunit.</text>
</comment>
<evidence type="ECO:0000256" key="7">
    <source>
        <dbReference type="PIRSR" id="PIRSR602481-1"/>
    </source>
</evidence>
<proteinExistence type="inferred from homology"/>
<dbReference type="InterPro" id="IPR002481">
    <property type="entry name" value="FUR"/>
</dbReference>
<dbReference type="Proteomes" id="UP000214760">
    <property type="component" value="Unassembled WGS sequence"/>
</dbReference>
<dbReference type="PANTHER" id="PTHR33202:SF7">
    <property type="entry name" value="FERRIC UPTAKE REGULATION PROTEIN"/>
    <property type="match status" value="1"/>
</dbReference>
<evidence type="ECO:0000313" key="10">
    <source>
        <dbReference type="Proteomes" id="UP000214760"/>
    </source>
</evidence>
<evidence type="ECO:0000256" key="4">
    <source>
        <dbReference type="ARBA" id="ARBA00023015"/>
    </source>
</evidence>
<feature type="binding site" evidence="8">
    <location>
        <position position="108"/>
    </location>
    <ligand>
        <name>Fe cation</name>
        <dbReference type="ChEBI" id="CHEBI:24875"/>
    </ligand>
</feature>
<dbReference type="EMBL" id="FOZC01000006">
    <property type="protein sequence ID" value="SFR75595.1"/>
    <property type="molecule type" value="Genomic_DNA"/>
</dbReference>
<keyword evidence="8" id="KW-0408">Iron</keyword>
<dbReference type="PANTHER" id="PTHR33202">
    <property type="entry name" value="ZINC UPTAKE REGULATION PROTEIN"/>
    <property type="match status" value="1"/>
</dbReference>
<sequence>MKVKAQYKTHHREELLNYFRKIPGKHVTAAEISDFFRANGSPMGTATVYRQLEKLVCEGVISKYMIDSQSPACFEYTGEPDLANSSDYLHCKCEKCGALMHIQCDELEALAVHLAEHHHFAINLTRTVFYGVCEKCSAADGKPAEREKEETEA</sequence>
<evidence type="ECO:0000256" key="8">
    <source>
        <dbReference type="PIRSR" id="PIRSR602481-2"/>
    </source>
</evidence>
<evidence type="ECO:0000256" key="3">
    <source>
        <dbReference type="ARBA" id="ARBA00022833"/>
    </source>
</evidence>
<gene>
    <name evidence="9" type="ORF">SAMN02910262_01331</name>
</gene>
<evidence type="ECO:0000256" key="6">
    <source>
        <dbReference type="ARBA" id="ARBA00023163"/>
    </source>
</evidence>
<dbReference type="InterPro" id="IPR036390">
    <property type="entry name" value="WH_DNA-bd_sf"/>
</dbReference>
<evidence type="ECO:0000313" key="9">
    <source>
        <dbReference type="EMBL" id="SFR75595.1"/>
    </source>
</evidence>
<dbReference type="GO" id="GO:0045892">
    <property type="term" value="P:negative regulation of DNA-templated transcription"/>
    <property type="evidence" value="ECO:0007669"/>
    <property type="project" value="TreeGrafter"/>
</dbReference>
<protein>
    <submittedName>
        <fullName evidence="9">Fur family transcriptional regulator, ferric uptake regulator</fullName>
    </submittedName>
</protein>